<feature type="region of interest" description="Disordered" evidence="1">
    <location>
        <begin position="270"/>
        <end position="314"/>
    </location>
</feature>
<accession>U2SAS3</accession>
<evidence type="ECO:0000256" key="1">
    <source>
        <dbReference type="SAM" id="MobiDB-lite"/>
    </source>
</evidence>
<comment type="caution">
    <text evidence="2">The sequence shown here is derived from an EMBL/GenBank/DDBJ whole genome shotgun (WGS) entry which is preliminary data.</text>
</comment>
<feature type="region of interest" description="Disordered" evidence="1">
    <location>
        <begin position="228"/>
        <end position="253"/>
    </location>
</feature>
<evidence type="ECO:0000313" key="2">
    <source>
        <dbReference type="EMBL" id="ERK59867.1"/>
    </source>
</evidence>
<sequence length="436" mass="45512">MIQPLWTSLWEIPDRRMEWLVFFGRWVEVIVRWGWSCRCRDAVRGLRGGSFSGSSRGSGPVAGVAGSYGLVARAVGGRVAGWRREYPGLGADAVTAEGHAGIGRLRAGLREARVGNGFLEGAVVFFARGSGWAWDAAASAAEEATAPSGPCAGGWRYPGPAAAPGGAVPGPRRPGGGGPGGRHRRVLRRVSERAHRLPPGPRGAGPRRRRGLSLGVVRGIVVAAGPVARRPRGRAGTDRAGAGSSGPAGPAGRGVVAAAPGMRRVGGIAHGPARRGSAHPAVVVDCSPGEGRRGRDRRSHARRARRRGLGRGRAGPVHRSVVFRVLHSDRGARCTSAGCTGFMAGRGVLPSVGRAGSCCGTAAAESFTAVSGKELVNRGVHSARDHAIRDVTARTGSRCDHERLHSAIDHRTPDQADTEWRQQHKAAARDQPSTTT</sequence>
<evidence type="ECO:0000313" key="3">
    <source>
        <dbReference type="Proteomes" id="UP000017052"/>
    </source>
</evidence>
<feature type="compositionally biased region" description="Basic and acidic residues" evidence="1">
    <location>
        <begin position="408"/>
        <end position="422"/>
    </location>
</feature>
<organism evidence="2 3">
    <name type="scientific">Propionibacterium acidifaciens F0233</name>
    <dbReference type="NCBI Taxonomy" id="553198"/>
    <lineage>
        <taxon>Bacteria</taxon>
        <taxon>Bacillati</taxon>
        <taxon>Actinomycetota</taxon>
        <taxon>Actinomycetes</taxon>
        <taxon>Propionibacteriales</taxon>
        <taxon>Propionibacteriaceae</taxon>
        <taxon>Propionibacterium</taxon>
    </lineage>
</organism>
<name>U2SAS3_9ACTN</name>
<gene>
    <name evidence="2" type="ORF">HMPREF0682_0734</name>
</gene>
<dbReference type="AlphaFoldDB" id="U2SAS3"/>
<feature type="compositionally biased region" description="Gly residues" evidence="1">
    <location>
        <begin position="243"/>
        <end position="252"/>
    </location>
</feature>
<reference evidence="2" key="1">
    <citation type="submission" date="2013-08" db="EMBL/GenBank/DDBJ databases">
        <authorList>
            <person name="Durkin A.S."/>
            <person name="Haft D.R."/>
            <person name="McCorrison J."/>
            <person name="Torralba M."/>
            <person name="Gillis M."/>
            <person name="Haft D.H."/>
            <person name="Methe B."/>
            <person name="Sutton G."/>
            <person name="Nelson K.E."/>
        </authorList>
    </citation>
    <scope>NUCLEOTIDE SEQUENCE [LARGE SCALE GENOMIC DNA]</scope>
    <source>
        <strain evidence="2">F0233</strain>
    </source>
</reference>
<protein>
    <submittedName>
        <fullName evidence="2">Uncharacterized protein</fullName>
    </submittedName>
</protein>
<feature type="region of interest" description="Disordered" evidence="1">
    <location>
        <begin position="162"/>
        <end position="211"/>
    </location>
</feature>
<feature type="compositionally biased region" description="Basic residues" evidence="1">
    <location>
        <begin position="294"/>
        <end position="310"/>
    </location>
</feature>
<dbReference type="EMBL" id="ACVN02000107">
    <property type="protein sequence ID" value="ERK59867.1"/>
    <property type="molecule type" value="Genomic_DNA"/>
</dbReference>
<proteinExistence type="predicted"/>
<feature type="region of interest" description="Disordered" evidence="1">
    <location>
        <begin position="408"/>
        <end position="436"/>
    </location>
</feature>
<dbReference type="Proteomes" id="UP000017052">
    <property type="component" value="Unassembled WGS sequence"/>
</dbReference>
<keyword evidence="3" id="KW-1185">Reference proteome</keyword>